<dbReference type="AlphaFoldDB" id="X8BGQ1"/>
<feature type="region of interest" description="Disordered" evidence="1">
    <location>
        <begin position="22"/>
        <end position="55"/>
    </location>
</feature>
<name>X8BGQ1_MYCXE</name>
<evidence type="ECO:0000313" key="2">
    <source>
        <dbReference type="EMBL" id="EUA42666.1"/>
    </source>
</evidence>
<dbReference type="EMBL" id="JAOB01000042">
    <property type="protein sequence ID" value="EUA42666.1"/>
    <property type="molecule type" value="Genomic_DNA"/>
</dbReference>
<protein>
    <submittedName>
        <fullName evidence="2">Uncharacterized protein</fullName>
    </submittedName>
</protein>
<accession>X8BGQ1</accession>
<sequence>MCSPGARFPAVLRSGDTRACLGRKEVRTQMNPSDSPYRYSASVSPRSGRGSSAIA</sequence>
<comment type="caution">
    <text evidence="2">The sequence shown here is derived from an EMBL/GenBank/DDBJ whole genome shotgun (WGS) entry which is preliminary data.</text>
</comment>
<organism evidence="2">
    <name type="scientific">Mycobacterium xenopi 4042</name>
    <dbReference type="NCBI Taxonomy" id="1299334"/>
    <lineage>
        <taxon>Bacteria</taxon>
        <taxon>Bacillati</taxon>
        <taxon>Actinomycetota</taxon>
        <taxon>Actinomycetes</taxon>
        <taxon>Mycobacteriales</taxon>
        <taxon>Mycobacteriaceae</taxon>
        <taxon>Mycobacterium</taxon>
    </lineage>
</organism>
<reference evidence="2" key="1">
    <citation type="submission" date="2014-01" db="EMBL/GenBank/DDBJ databases">
        <authorList>
            <person name="Brown-Elliot B."/>
            <person name="Wallace R."/>
            <person name="Lenaerts A."/>
            <person name="Ordway D."/>
            <person name="DeGroote M.A."/>
            <person name="Parker T."/>
            <person name="Sizemore C."/>
            <person name="Tallon L.J."/>
            <person name="Sadzewicz L.K."/>
            <person name="Sengamalay N."/>
            <person name="Fraser C.M."/>
            <person name="Hine E."/>
            <person name="Shefchek K.A."/>
            <person name="Das S.P."/>
            <person name="Tettelin H."/>
        </authorList>
    </citation>
    <scope>NUCLEOTIDE SEQUENCE [LARGE SCALE GENOMIC DNA]</scope>
    <source>
        <strain evidence="2">4042</strain>
    </source>
</reference>
<evidence type="ECO:0000256" key="1">
    <source>
        <dbReference type="SAM" id="MobiDB-lite"/>
    </source>
</evidence>
<proteinExistence type="predicted"/>
<gene>
    <name evidence="2" type="ORF">I553_6526</name>
</gene>